<dbReference type="EMBL" id="JAVDUI010000001">
    <property type="protein sequence ID" value="MDR6892424.1"/>
    <property type="molecule type" value="Genomic_DNA"/>
</dbReference>
<feature type="transmembrane region" description="Helical" evidence="8">
    <location>
        <begin position="40"/>
        <end position="63"/>
    </location>
</feature>
<feature type="transmembrane region" description="Helical" evidence="8">
    <location>
        <begin position="265"/>
        <end position="284"/>
    </location>
</feature>
<dbReference type="InterPro" id="IPR020846">
    <property type="entry name" value="MFS_dom"/>
</dbReference>
<evidence type="ECO:0000256" key="5">
    <source>
        <dbReference type="ARBA" id="ARBA00022989"/>
    </source>
</evidence>
<accession>A0AAE3YFF7</accession>
<protein>
    <submittedName>
        <fullName evidence="10">MFS family permease</fullName>
    </submittedName>
</protein>
<organism evidence="10 11">
    <name type="scientific">Falsarthrobacter nasiphocae</name>
    <dbReference type="NCBI Taxonomy" id="189863"/>
    <lineage>
        <taxon>Bacteria</taxon>
        <taxon>Bacillati</taxon>
        <taxon>Actinomycetota</taxon>
        <taxon>Actinomycetes</taxon>
        <taxon>Micrococcales</taxon>
        <taxon>Micrococcaceae</taxon>
        <taxon>Falsarthrobacter</taxon>
    </lineage>
</organism>
<feature type="domain" description="Major facilitator superfamily (MFS) profile" evidence="9">
    <location>
        <begin position="1"/>
        <end position="410"/>
    </location>
</feature>
<dbReference type="InterPro" id="IPR036259">
    <property type="entry name" value="MFS_trans_sf"/>
</dbReference>
<dbReference type="PANTHER" id="PTHR23517:SF2">
    <property type="entry name" value="MULTIDRUG RESISTANCE PROTEIN MDTH"/>
    <property type="match status" value="1"/>
</dbReference>
<dbReference type="AlphaFoldDB" id="A0AAE3YFF7"/>
<feature type="transmembrane region" description="Helical" evidence="8">
    <location>
        <begin position="139"/>
        <end position="160"/>
    </location>
</feature>
<keyword evidence="3" id="KW-1003">Cell membrane</keyword>
<keyword evidence="2" id="KW-0813">Transport</keyword>
<dbReference type="InterPro" id="IPR011701">
    <property type="entry name" value="MFS"/>
</dbReference>
<evidence type="ECO:0000259" key="9">
    <source>
        <dbReference type="PROSITE" id="PS50850"/>
    </source>
</evidence>
<evidence type="ECO:0000256" key="6">
    <source>
        <dbReference type="ARBA" id="ARBA00023136"/>
    </source>
</evidence>
<feature type="transmembrane region" description="Helical" evidence="8">
    <location>
        <begin position="98"/>
        <end position="118"/>
    </location>
</feature>
<dbReference type="GO" id="GO:0022857">
    <property type="term" value="F:transmembrane transporter activity"/>
    <property type="evidence" value="ECO:0007669"/>
    <property type="project" value="InterPro"/>
</dbReference>
<feature type="region of interest" description="Disordered" evidence="7">
    <location>
        <begin position="202"/>
        <end position="221"/>
    </location>
</feature>
<evidence type="ECO:0000313" key="10">
    <source>
        <dbReference type="EMBL" id="MDR6892424.1"/>
    </source>
</evidence>
<feature type="transmembrane region" description="Helical" evidence="8">
    <location>
        <begin position="166"/>
        <end position="184"/>
    </location>
</feature>
<sequence>MSEAEFSLRSIAVPAYGPAILYSAATGGMLPLVALAARDAGASVGVSAMILTLYSVGSLAMSVPASLITARFGERAALIGSGLVSAAGMSVTGLTTSLWALCVGLFAAGLGVSVFQVARQSFLTVVAPPHMRARALSTLGGMARVGSFTGPFLMAFLLSFTDLRGAFLATAALAALAALLCLAVPSEEALAARVVGARLASGAPGSQRATTPAAAPGPRTRVKDVLGQRKRSLGTIGLAMVLLSAVRQTKYSIVPLWAAHIGLDAQQAAIVVGLSSAADMLLFYPAGRLMDLRGRWIMGVGCLGGMGLSIAGMSLTSGPWTLITAAVAMGLSNGLGSGIAMTLAADLSPDPGRAQFLGLWRLVQESGSLAGPASFALVVDVVSLAAGLWWMALVAFGGVALVVAYLPHRPGPVTPLEERRPA</sequence>
<dbReference type="RefSeq" id="WP_309851407.1">
    <property type="nucleotide sequence ID" value="NZ_BAAAIU010000003.1"/>
</dbReference>
<feature type="transmembrane region" description="Helical" evidence="8">
    <location>
        <begin position="296"/>
        <end position="316"/>
    </location>
</feature>
<keyword evidence="4 8" id="KW-0812">Transmembrane</keyword>
<dbReference type="Pfam" id="PF07690">
    <property type="entry name" value="MFS_1"/>
    <property type="match status" value="2"/>
</dbReference>
<dbReference type="Gene3D" id="1.20.1250.20">
    <property type="entry name" value="MFS general substrate transporter like domains"/>
    <property type="match status" value="2"/>
</dbReference>
<feature type="transmembrane region" description="Helical" evidence="8">
    <location>
        <begin position="388"/>
        <end position="406"/>
    </location>
</feature>
<dbReference type="GO" id="GO:0005886">
    <property type="term" value="C:plasma membrane"/>
    <property type="evidence" value="ECO:0007669"/>
    <property type="project" value="UniProtKB-SubCell"/>
</dbReference>
<evidence type="ECO:0000256" key="3">
    <source>
        <dbReference type="ARBA" id="ARBA00022475"/>
    </source>
</evidence>
<keyword evidence="5 8" id="KW-1133">Transmembrane helix</keyword>
<feature type="compositionally biased region" description="Low complexity" evidence="7">
    <location>
        <begin position="202"/>
        <end position="219"/>
    </location>
</feature>
<evidence type="ECO:0000256" key="4">
    <source>
        <dbReference type="ARBA" id="ARBA00022692"/>
    </source>
</evidence>
<evidence type="ECO:0000256" key="7">
    <source>
        <dbReference type="SAM" id="MobiDB-lite"/>
    </source>
</evidence>
<gene>
    <name evidence="10" type="ORF">J2S35_001364</name>
</gene>
<feature type="transmembrane region" description="Helical" evidence="8">
    <location>
        <begin position="322"/>
        <end position="347"/>
    </location>
</feature>
<dbReference type="Proteomes" id="UP001247307">
    <property type="component" value="Unassembled WGS sequence"/>
</dbReference>
<dbReference type="InterPro" id="IPR050171">
    <property type="entry name" value="MFS_Transporters"/>
</dbReference>
<dbReference type="SUPFAM" id="SSF103473">
    <property type="entry name" value="MFS general substrate transporter"/>
    <property type="match status" value="1"/>
</dbReference>
<name>A0AAE3YFF7_9MICC</name>
<comment type="caution">
    <text evidence="10">The sequence shown here is derived from an EMBL/GenBank/DDBJ whole genome shotgun (WGS) entry which is preliminary data.</text>
</comment>
<keyword evidence="6 8" id="KW-0472">Membrane</keyword>
<comment type="subcellular location">
    <subcellularLocation>
        <location evidence="1">Cell membrane</location>
        <topology evidence="1">Multi-pass membrane protein</topology>
    </subcellularLocation>
</comment>
<evidence type="ECO:0000256" key="1">
    <source>
        <dbReference type="ARBA" id="ARBA00004651"/>
    </source>
</evidence>
<evidence type="ECO:0000256" key="8">
    <source>
        <dbReference type="SAM" id="Phobius"/>
    </source>
</evidence>
<proteinExistence type="predicted"/>
<reference evidence="10" key="1">
    <citation type="submission" date="2023-07" db="EMBL/GenBank/DDBJ databases">
        <title>Sequencing the genomes of 1000 actinobacteria strains.</title>
        <authorList>
            <person name="Klenk H.-P."/>
        </authorList>
    </citation>
    <scope>NUCLEOTIDE SEQUENCE</scope>
    <source>
        <strain evidence="10">DSM 13988</strain>
    </source>
</reference>
<evidence type="ECO:0000313" key="11">
    <source>
        <dbReference type="Proteomes" id="UP001247307"/>
    </source>
</evidence>
<feature type="transmembrane region" description="Helical" evidence="8">
    <location>
        <begin position="12"/>
        <end position="34"/>
    </location>
</feature>
<dbReference type="PANTHER" id="PTHR23517">
    <property type="entry name" value="RESISTANCE PROTEIN MDTM, PUTATIVE-RELATED-RELATED"/>
    <property type="match status" value="1"/>
</dbReference>
<dbReference type="PROSITE" id="PS50850">
    <property type="entry name" value="MFS"/>
    <property type="match status" value="1"/>
</dbReference>
<evidence type="ECO:0000256" key="2">
    <source>
        <dbReference type="ARBA" id="ARBA00022448"/>
    </source>
</evidence>
<keyword evidence="11" id="KW-1185">Reference proteome</keyword>